<keyword evidence="5 6" id="KW-0456">Lyase</keyword>
<dbReference type="InterPro" id="IPR006251">
    <property type="entry name" value="Homoacnase/IPMdehydase_lsu"/>
</dbReference>
<accession>A0A553V338</accession>
<evidence type="ECO:0000256" key="3">
    <source>
        <dbReference type="ARBA" id="ARBA00023004"/>
    </source>
</evidence>
<evidence type="ECO:0000256" key="5">
    <source>
        <dbReference type="ARBA" id="ARBA00023239"/>
    </source>
</evidence>
<dbReference type="InterPro" id="IPR033941">
    <property type="entry name" value="IPMI_cat"/>
</dbReference>
<dbReference type="HAMAP" id="MF_01027">
    <property type="entry name" value="LeuC_type2"/>
    <property type="match status" value="1"/>
</dbReference>
<comment type="function">
    <text evidence="6">Catalyzes the isomerization between 2-isopropylmalate and 3-isopropylmalate, via the formation of 2-isopropylmaleate.</text>
</comment>
<evidence type="ECO:0000259" key="7">
    <source>
        <dbReference type="Pfam" id="PF00330"/>
    </source>
</evidence>
<name>A0A553V338_9DEIO</name>
<dbReference type="Proteomes" id="UP000316092">
    <property type="component" value="Unassembled WGS sequence"/>
</dbReference>
<keyword evidence="1 6" id="KW-0004">4Fe-4S</keyword>
<evidence type="ECO:0000256" key="6">
    <source>
        <dbReference type="HAMAP-Rule" id="MF_01027"/>
    </source>
</evidence>
<feature type="domain" description="Aconitase/3-isopropylmalate dehydratase large subunit alpha/beta/alpha" evidence="7">
    <location>
        <begin position="7"/>
        <end position="282"/>
    </location>
</feature>
<dbReference type="InterPro" id="IPR018136">
    <property type="entry name" value="Aconitase_4Fe-4S_BS"/>
</dbReference>
<proteinExistence type="inferred from homology"/>
<dbReference type="GO" id="GO:0003861">
    <property type="term" value="F:3-isopropylmalate dehydratase activity"/>
    <property type="evidence" value="ECO:0007669"/>
    <property type="project" value="UniProtKB-UniRule"/>
</dbReference>
<keyword evidence="6" id="KW-0028">Amino-acid biosynthesis</keyword>
<keyword evidence="6" id="KW-0100">Branched-chain amino acid biosynthesis</keyword>
<comment type="cofactor">
    <cofactor evidence="6">
        <name>[4Fe-4S] cluster</name>
        <dbReference type="ChEBI" id="CHEBI:49883"/>
    </cofactor>
    <text evidence="6">Binds 1 [4Fe-4S] cluster per subunit.</text>
</comment>
<dbReference type="OrthoDB" id="9764318at2"/>
<feature type="binding site" evidence="6">
    <location>
        <position position="364"/>
    </location>
    <ligand>
        <name>[4Fe-4S] cluster</name>
        <dbReference type="ChEBI" id="CHEBI:49883"/>
    </ligand>
</feature>
<dbReference type="InterPro" id="IPR011826">
    <property type="entry name" value="HAcnase/IPMdehydase_lsu_prok"/>
</dbReference>
<protein>
    <recommendedName>
        <fullName evidence="6">3-isopropylmalate dehydratase large subunit</fullName>
        <ecNumber evidence="6">4.2.1.33</ecNumber>
    </recommendedName>
    <alternativeName>
        <fullName evidence="6">Alpha-IPM isomerase</fullName>
        <shortName evidence="6">IPMI</shortName>
    </alternativeName>
    <alternativeName>
        <fullName evidence="6">Isopropylmalate isomerase</fullName>
    </alternativeName>
</protein>
<dbReference type="InterPro" id="IPR001030">
    <property type="entry name" value="Acoase/IPM_deHydtase_lsu_aba"/>
</dbReference>
<dbReference type="NCBIfam" id="TIGR02086">
    <property type="entry name" value="IPMI_arch"/>
    <property type="match status" value="1"/>
</dbReference>
<gene>
    <name evidence="6" type="primary">leuC</name>
    <name evidence="8" type="ORF">FNU79_06560</name>
</gene>
<evidence type="ECO:0000256" key="2">
    <source>
        <dbReference type="ARBA" id="ARBA00022723"/>
    </source>
</evidence>
<feature type="domain" description="Aconitase/3-isopropylmalate dehydratase large subunit alpha/beta/alpha" evidence="7">
    <location>
        <begin position="289"/>
        <end position="412"/>
    </location>
</feature>
<reference evidence="8 9" key="1">
    <citation type="submission" date="2019-07" db="EMBL/GenBank/DDBJ databases">
        <title>Deinococcus detaillus sp. nov., isolated from humus soil in Antarctica.</title>
        <authorList>
            <person name="Zhang K."/>
        </authorList>
    </citation>
    <scope>NUCLEOTIDE SEQUENCE [LARGE SCALE GENOMIC DNA]</scope>
    <source>
        <strain evidence="8 9">H1</strain>
    </source>
</reference>
<comment type="catalytic activity">
    <reaction evidence="6">
        <text>(2R,3S)-3-isopropylmalate = (2S)-2-isopropylmalate</text>
        <dbReference type="Rhea" id="RHEA:32287"/>
        <dbReference type="ChEBI" id="CHEBI:1178"/>
        <dbReference type="ChEBI" id="CHEBI:35121"/>
        <dbReference type="EC" id="4.2.1.33"/>
    </reaction>
</comment>
<dbReference type="PANTHER" id="PTHR43822">
    <property type="entry name" value="HOMOACONITASE, MITOCHONDRIAL-RELATED"/>
    <property type="match status" value="1"/>
</dbReference>
<dbReference type="NCBIfam" id="NF001614">
    <property type="entry name" value="PRK00402.1"/>
    <property type="match status" value="1"/>
</dbReference>
<comment type="similarity">
    <text evidence="6">Belongs to the aconitase/IPM isomerase family. LeuC type 2 subfamily.</text>
</comment>
<keyword evidence="3 6" id="KW-0408">Iron</keyword>
<dbReference type="GO" id="GO:0046872">
    <property type="term" value="F:metal ion binding"/>
    <property type="evidence" value="ECO:0007669"/>
    <property type="project" value="UniProtKB-KW"/>
</dbReference>
<dbReference type="PROSITE" id="PS01244">
    <property type="entry name" value="ACONITASE_2"/>
    <property type="match status" value="1"/>
</dbReference>
<comment type="pathway">
    <text evidence="6">Amino-acid biosynthesis; L-leucine biosynthesis; L-leucine from 3-methyl-2-oxobutanoate: step 2/4.</text>
</comment>
<keyword evidence="9" id="KW-1185">Reference proteome</keyword>
<dbReference type="CDD" id="cd01583">
    <property type="entry name" value="IPMI"/>
    <property type="match status" value="1"/>
</dbReference>
<keyword evidence="2 6" id="KW-0479">Metal-binding</keyword>
<evidence type="ECO:0000256" key="1">
    <source>
        <dbReference type="ARBA" id="ARBA00022485"/>
    </source>
</evidence>
<dbReference type="InterPro" id="IPR015931">
    <property type="entry name" value="Acnase/IPM_dHydase_lsu_aba_1/3"/>
</dbReference>
<feature type="binding site" evidence="6">
    <location>
        <position position="361"/>
    </location>
    <ligand>
        <name>[4Fe-4S] cluster</name>
        <dbReference type="ChEBI" id="CHEBI:49883"/>
    </ligand>
</feature>
<evidence type="ECO:0000313" key="9">
    <source>
        <dbReference type="Proteomes" id="UP000316092"/>
    </source>
</evidence>
<dbReference type="SUPFAM" id="SSF53732">
    <property type="entry name" value="Aconitase iron-sulfur domain"/>
    <property type="match status" value="1"/>
</dbReference>
<evidence type="ECO:0000256" key="4">
    <source>
        <dbReference type="ARBA" id="ARBA00023014"/>
    </source>
</evidence>
<dbReference type="AlphaFoldDB" id="A0A553V338"/>
<dbReference type="InterPro" id="IPR036008">
    <property type="entry name" value="Aconitase_4Fe-4S_dom"/>
</dbReference>
<dbReference type="PROSITE" id="PS00450">
    <property type="entry name" value="ACONITASE_1"/>
    <property type="match status" value="1"/>
</dbReference>
<dbReference type="EC" id="4.2.1.33" evidence="6"/>
<dbReference type="RefSeq" id="WP_143720065.1">
    <property type="nucleotide sequence ID" value="NZ_VKDB01000004.1"/>
</dbReference>
<sequence length="437" mass="46373">MGMTIAEKILAAHSGHTTLTPGQLIECQTDWVLCHEITTPAALRMLEERGMDRVFNPDQIVAVPDHSVPAMNIKAAQMYQKLKSWVKEKGIKHFYDVGRGGIAHVVLENTGLMKPGQTLVSGDSHTCNAGALGTFATGVGSTDLAGAIYAGMVWFKVPETMLIKVTGQTQQGVTPKDIVLEVIKRIGADGANYLVMEWVGDYIDNLDMEGRFTLANMAIEAGGKTGIVAVDDTTRAYMAERGVTPDQYTEYQSDPDAKYKVMVEVDASQVEPTVAYPNIPSNGRVAGSDHIPVTHAYVGSCTNGRISDLRDVARILKGNKVAEGVQMIVVPATQLIWKQAAQEGLLEIFVDAGASVSYPSCGACLGMHSGVLGPNDVCISSTNRNFVGRMGDPSAAIYLASPATVAASAVAGFIADPRAYNHTLPNTSAQVTGGAAD</sequence>
<keyword evidence="6" id="KW-0432">Leucine biosynthesis</keyword>
<evidence type="ECO:0000313" key="8">
    <source>
        <dbReference type="EMBL" id="TSA86842.1"/>
    </source>
</evidence>
<dbReference type="GO" id="GO:0051539">
    <property type="term" value="F:4 iron, 4 sulfur cluster binding"/>
    <property type="evidence" value="ECO:0007669"/>
    <property type="project" value="UniProtKB-KW"/>
</dbReference>
<dbReference type="PRINTS" id="PR00415">
    <property type="entry name" value="ACONITASE"/>
</dbReference>
<comment type="caution">
    <text evidence="8">The sequence shown here is derived from an EMBL/GenBank/DDBJ whole genome shotgun (WGS) entry which is preliminary data.</text>
</comment>
<feature type="binding site" evidence="6">
    <location>
        <position position="301"/>
    </location>
    <ligand>
        <name>[4Fe-4S] cluster</name>
        <dbReference type="ChEBI" id="CHEBI:49883"/>
    </ligand>
</feature>
<keyword evidence="4 6" id="KW-0411">Iron-sulfur</keyword>
<organism evidence="8 9">
    <name type="scientific">Deinococcus detaillensis</name>
    <dbReference type="NCBI Taxonomy" id="2592048"/>
    <lineage>
        <taxon>Bacteria</taxon>
        <taxon>Thermotogati</taxon>
        <taxon>Deinococcota</taxon>
        <taxon>Deinococci</taxon>
        <taxon>Deinococcales</taxon>
        <taxon>Deinococcaceae</taxon>
        <taxon>Deinococcus</taxon>
    </lineage>
</organism>
<dbReference type="Pfam" id="PF00330">
    <property type="entry name" value="Aconitase"/>
    <property type="match status" value="2"/>
</dbReference>
<dbReference type="UniPathway" id="UPA00048">
    <property type="reaction ID" value="UER00071"/>
</dbReference>
<dbReference type="PANTHER" id="PTHR43822:SF16">
    <property type="entry name" value="3-ISOPROPYLMALATE DEHYDRATASE LARGE SUBUNIT 2"/>
    <property type="match status" value="1"/>
</dbReference>
<dbReference type="NCBIfam" id="TIGR01343">
    <property type="entry name" value="hacA_fam"/>
    <property type="match status" value="1"/>
</dbReference>
<dbReference type="GO" id="GO:0009098">
    <property type="term" value="P:L-leucine biosynthetic process"/>
    <property type="evidence" value="ECO:0007669"/>
    <property type="project" value="UniProtKB-UniRule"/>
</dbReference>
<dbReference type="InterPro" id="IPR050067">
    <property type="entry name" value="IPM_dehydratase_rel_enz"/>
</dbReference>
<comment type="subunit">
    <text evidence="6">Heterodimer of LeuC and LeuD.</text>
</comment>
<dbReference type="Gene3D" id="3.30.499.10">
    <property type="entry name" value="Aconitase, domain 3"/>
    <property type="match status" value="2"/>
</dbReference>
<dbReference type="EMBL" id="VKDB01000004">
    <property type="protein sequence ID" value="TSA86842.1"/>
    <property type="molecule type" value="Genomic_DNA"/>
</dbReference>